<name>X1H1P4_9ZZZZ</name>
<dbReference type="EMBL" id="BARU01019294">
    <property type="protein sequence ID" value="GAH51000.1"/>
    <property type="molecule type" value="Genomic_DNA"/>
</dbReference>
<evidence type="ECO:0000313" key="1">
    <source>
        <dbReference type="EMBL" id="GAH51000.1"/>
    </source>
</evidence>
<reference evidence="1" key="1">
    <citation type="journal article" date="2014" name="Front. Microbiol.">
        <title>High frequency of phylogenetically diverse reductive dehalogenase-homologous genes in deep subseafloor sedimentary metagenomes.</title>
        <authorList>
            <person name="Kawai M."/>
            <person name="Futagami T."/>
            <person name="Toyoda A."/>
            <person name="Takaki Y."/>
            <person name="Nishi S."/>
            <person name="Hori S."/>
            <person name="Arai W."/>
            <person name="Tsubouchi T."/>
            <person name="Morono Y."/>
            <person name="Uchiyama I."/>
            <person name="Ito T."/>
            <person name="Fujiyama A."/>
            <person name="Inagaki F."/>
            <person name="Takami H."/>
        </authorList>
    </citation>
    <scope>NUCLEOTIDE SEQUENCE</scope>
    <source>
        <strain evidence="1">Expedition CK06-06</strain>
    </source>
</reference>
<gene>
    <name evidence="1" type="ORF">S03H2_31786</name>
</gene>
<feature type="non-terminal residue" evidence="1">
    <location>
        <position position="56"/>
    </location>
</feature>
<proteinExistence type="predicted"/>
<comment type="caution">
    <text evidence="1">The sequence shown here is derived from an EMBL/GenBank/DDBJ whole genome shotgun (WGS) entry which is preliminary data.</text>
</comment>
<accession>X1H1P4</accession>
<dbReference type="AlphaFoldDB" id="X1H1P4"/>
<protein>
    <submittedName>
        <fullName evidence="1">Uncharacterized protein</fullName>
    </submittedName>
</protein>
<sequence>MQKEKLNKQNKPGEEKKEGYVVVPNYFLREWVSKLGIGPALLYLQLLSYCHKEKDI</sequence>
<organism evidence="1">
    <name type="scientific">marine sediment metagenome</name>
    <dbReference type="NCBI Taxonomy" id="412755"/>
    <lineage>
        <taxon>unclassified sequences</taxon>
        <taxon>metagenomes</taxon>
        <taxon>ecological metagenomes</taxon>
    </lineage>
</organism>